<proteinExistence type="inferred from homology"/>
<evidence type="ECO:0000313" key="9">
    <source>
        <dbReference type="Proteomes" id="UP001207337"/>
    </source>
</evidence>
<dbReference type="PANTHER" id="PTHR42784:SF1">
    <property type="entry name" value="PYRANOSE 2-OXIDASE"/>
    <property type="match status" value="1"/>
</dbReference>
<evidence type="ECO:0000256" key="2">
    <source>
        <dbReference type="ARBA" id="ARBA00010790"/>
    </source>
</evidence>
<dbReference type="InterPro" id="IPR036188">
    <property type="entry name" value="FAD/NAD-bd_sf"/>
</dbReference>
<dbReference type="PANTHER" id="PTHR42784">
    <property type="entry name" value="PYRANOSE 2-OXIDASE"/>
    <property type="match status" value="1"/>
</dbReference>
<comment type="caution">
    <text evidence="8">The sequence shown here is derived from an EMBL/GenBank/DDBJ whole genome shotgun (WGS) entry which is preliminary data.</text>
</comment>
<evidence type="ECO:0000259" key="7">
    <source>
        <dbReference type="Pfam" id="PF05199"/>
    </source>
</evidence>
<keyword evidence="9" id="KW-1185">Reference proteome</keyword>
<reference evidence="8 9" key="1">
    <citation type="submission" date="2021-11" db="EMBL/GenBank/DDBJ databases">
        <title>Aliifidinibius sp. nov., a new bacterium isolated from saline soil.</title>
        <authorList>
            <person name="Galisteo C."/>
            <person name="De La Haba R."/>
            <person name="Sanchez-Porro C."/>
            <person name="Ventosa A."/>
        </authorList>
    </citation>
    <scope>NUCLEOTIDE SEQUENCE [LARGE SCALE GENOMIC DNA]</scope>
    <source>
        <strain evidence="8 9">KACC 190600</strain>
    </source>
</reference>
<dbReference type="SUPFAM" id="SSF54373">
    <property type="entry name" value="FAD-linked reductases, C-terminal domain"/>
    <property type="match status" value="1"/>
</dbReference>
<evidence type="ECO:0000256" key="5">
    <source>
        <dbReference type="ARBA" id="ARBA00023002"/>
    </source>
</evidence>
<evidence type="ECO:0000256" key="4">
    <source>
        <dbReference type="ARBA" id="ARBA00022827"/>
    </source>
</evidence>
<protein>
    <submittedName>
        <fullName evidence="8">GMC family oxidoreductase</fullName>
    </submittedName>
</protein>
<sequence>MKNKNFYVSDAQSENEYDAIVVGSGISGGWAAKELTEKGLKTLVLERGRDVKHGEDYKTEHMPPWEAEFRGRGDRKLFEEEYPRQLRSDVINEYNYHFFVNDKKHPYQTDEEDPFLWVRGYQVGGRSLTWGRQVYRWSDLDFEANAKEGIAVDWPIRYEDIAPWYDYVEEFIGVSGQEEGLDHLPDGNFLPPMDLNCVEQDVKEKIENNFEYRYLTIGRCAVLTEPHKGRGACHYCGPCSRGCSVGAYFSSQSSTLPAARNTGNLTLRPNSIVDSIIYDKETNRAKGVRVIDRLTKETKEYHAKVIFLNASALGSTQIMLNSTSDAFPNGIANSSGVMGHYLMDHHFRVGASGTFEGYEDRYYKGNRPNGIYIPRFRNINEETKHDEFIRGYGFQGRASRASWGRGTSMDGFGKEFKEKLRDPGPWNFGMTAFGEILPYEDNHVTLSEETDEWGLPQLEIHASINENEEKMREDMAETAAEMLEAAGGKNVSPYFGEYLVGEGIHEMGTARMGRDPETSVLNAHNQTHDVPNLFVTDGACMTSAACQNPSLTYMALTARAVDYAVDELNKGNI</sequence>
<gene>
    <name evidence="8" type="ORF">LQ318_04620</name>
</gene>
<feature type="domain" description="Glucose-methanol-choline oxidoreductase C-terminal" evidence="7">
    <location>
        <begin position="438"/>
        <end position="556"/>
    </location>
</feature>
<dbReference type="InterPro" id="IPR000172">
    <property type="entry name" value="GMC_OxRdtase_N"/>
</dbReference>
<accession>A0ABT3PWE6</accession>
<dbReference type="Pfam" id="PF00732">
    <property type="entry name" value="GMC_oxred_N"/>
    <property type="match status" value="1"/>
</dbReference>
<evidence type="ECO:0000256" key="3">
    <source>
        <dbReference type="ARBA" id="ARBA00022630"/>
    </source>
</evidence>
<dbReference type="RefSeq" id="WP_265787938.1">
    <property type="nucleotide sequence ID" value="NZ_BAABRS010000001.1"/>
</dbReference>
<organism evidence="8 9">
    <name type="scientific">Fodinibius salicampi</name>
    <dbReference type="NCBI Taxonomy" id="1920655"/>
    <lineage>
        <taxon>Bacteria</taxon>
        <taxon>Pseudomonadati</taxon>
        <taxon>Balneolota</taxon>
        <taxon>Balneolia</taxon>
        <taxon>Balneolales</taxon>
        <taxon>Balneolaceae</taxon>
        <taxon>Fodinibius</taxon>
    </lineage>
</organism>
<dbReference type="SUPFAM" id="SSF51905">
    <property type="entry name" value="FAD/NAD(P)-binding domain"/>
    <property type="match status" value="1"/>
</dbReference>
<evidence type="ECO:0000259" key="6">
    <source>
        <dbReference type="Pfam" id="PF00732"/>
    </source>
</evidence>
<dbReference type="Pfam" id="PF05199">
    <property type="entry name" value="GMC_oxred_C"/>
    <property type="match status" value="1"/>
</dbReference>
<evidence type="ECO:0000313" key="8">
    <source>
        <dbReference type="EMBL" id="MCW9712184.1"/>
    </source>
</evidence>
<dbReference type="InterPro" id="IPR007867">
    <property type="entry name" value="GMC_OxRtase_C"/>
</dbReference>
<keyword evidence="4" id="KW-0274">FAD</keyword>
<keyword evidence="5" id="KW-0560">Oxidoreductase</keyword>
<evidence type="ECO:0000256" key="1">
    <source>
        <dbReference type="ARBA" id="ARBA00001974"/>
    </source>
</evidence>
<comment type="similarity">
    <text evidence="2">Belongs to the GMC oxidoreductase family.</text>
</comment>
<keyword evidence="3" id="KW-0285">Flavoprotein</keyword>
<feature type="domain" description="Glucose-methanol-choline oxidoreductase N-terminal" evidence="6">
    <location>
        <begin position="30"/>
        <end position="345"/>
    </location>
</feature>
<dbReference type="InterPro" id="IPR051473">
    <property type="entry name" value="P2Ox-like"/>
</dbReference>
<dbReference type="EMBL" id="JAJNDC010000001">
    <property type="protein sequence ID" value="MCW9712184.1"/>
    <property type="molecule type" value="Genomic_DNA"/>
</dbReference>
<dbReference type="Proteomes" id="UP001207337">
    <property type="component" value="Unassembled WGS sequence"/>
</dbReference>
<dbReference type="Gene3D" id="3.50.50.60">
    <property type="entry name" value="FAD/NAD(P)-binding domain"/>
    <property type="match status" value="2"/>
</dbReference>
<comment type="cofactor">
    <cofactor evidence="1">
        <name>FAD</name>
        <dbReference type="ChEBI" id="CHEBI:57692"/>
    </cofactor>
</comment>
<name>A0ABT3PWE6_9BACT</name>